<feature type="region of interest" description="Disordered" evidence="1">
    <location>
        <begin position="49"/>
        <end position="77"/>
    </location>
</feature>
<dbReference type="Proteomes" id="UP001141806">
    <property type="component" value="Unassembled WGS sequence"/>
</dbReference>
<comment type="caution">
    <text evidence="2">The sequence shown here is derived from an EMBL/GenBank/DDBJ whole genome shotgun (WGS) entry which is preliminary data.</text>
</comment>
<organism evidence="2 3">
    <name type="scientific">Protea cynaroides</name>
    <dbReference type="NCBI Taxonomy" id="273540"/>
    <lineage>
        <taxon>Eukaryota</taxon>
        <taxon>Viridiplantae</taxon>
        <taxon>Streptophyta</taxon>
        <taxon>Embryophyta</taxon>
        <taxon>Tracheophyta</taxon>
        <taxon>Spermatophyta</taxon>
        <taxon>Magnoliopsida</taxon>
        <taxon>Proteales</taxon>
        <taxon>Proteaceae</taxon>
        <taxon>Protea</taxon>
    </lineage>
</organism>
<name>A0A9Q0QXZ0_9MAGN</name>
<reference evidence="2" key="1">
    <citation type="journal article" date="2023" name="Plant J.">
        <title>The genome of the king protea, Protea cynaroides.</title>
        <authorList>
            <person name="Chang J."/>
            <person name="Duong T.A."/>
            <person name="Schoeman C."/>
            <person name="Ma X."/>
            <person name="Roodt D."/>
            <person name="Barker N."/>
            <person name="Li Z."/>
            <person name="Van de Peer Y."/>
            <person name="Mizrachi E."/>
        </authorList>
    </citation>
    <scope>NUCLEOTIDE SEQUENCE</scope>
    <source>
        <tissue evidence="2">Young leaves</tissue>
    </source>
</reference>
<sequence length="159" mass="18289">MTLWWSSTWPGIPIFRGTSRPKARLDYIEGFNRSLQHHSEAIIKEPRMAGDDTGSVERGGGVSEQCKASMHGEETKGSLTLRQGHVSDVAKLKEQFIDADKAREELKKTFMNEGLPMRKLSRNSIETRMRKRLQWVSAFKQLRSELSRNSMLGPTKRRW</sequence>
<evidence type="ECO:0000313" key="2">
    <source>
        <dbReference type="EMBL" id="KAJ4975825.1"/>
    </source>
</evidence>
<protein>
    <submittedName>
        <fullName evidence="2">Uncharacterized protein</fullName>
    </submittedName>
</protein>
<dbReference type="AlphaFoldDB" id="A0A9Q0QXZ0"/>
<accession>A0A9Q0QXZ0</accession>
<keyword evidence="3" id="KW-1185">Reference proteome</keyword>
<evidence type="ECO:0000256" key="1">
    <source>
        <dbReference type="SAM" id="MobiDB-lite"/>
    </source>
</evidence>
<dbReference type="EMBL" id="JAMYWD010000003">
    <property type="protein sequence ID" value="KAJ4975825.1"/>
    <property type="molecule type" value="Genomic_DNA"/>
</dbReference>
<proteinExistence type="predicted"/>
<gene>
    <name evidence="2" type="ORF">NE237_000931</name>
</gene>
<evidence type="ECO:0000313" key="3">
    <source>
        <dbReference type="Proteomes" id="UP001141806"/>
    </source>
</evidence>